<gene>
    <name evidence="1" type="ORF">METZ01_LOCUS466828</name>
</gene>
<evidence type="ECO:0000313" key="1">
    <source>
        <dbReference type="EMBL" id="SVE13974.1"/>
    </source>
</evidence>
<name>A0A383B273_9ZZZZ</name>
<reference evidence="1" key="1">
    <citation type="submission" date="2018-05" db="EMBL/GenBank/DDBJ databases">
        <authorList>
            <person name="Lanie J.A."/>
            <person name="Ng W.-L."/>
            <person name="Kazmierczak K.M."/>
            <person name="Andrzejewski T.M."/>
            <person name="Davidsen T.M."/>
            <person name="Wayne K.J."/>
            <person name="Tettelin H."/>
            <person name="Glass J.I."/>
            <person name="Rusch D."/>
            <person name="Podicherti R."/>
            <person name="Tsui H.-C.T."/>
            <person name="Winkler M.E."/>
        </authorList>
    </citation>
    <scope>NUCLEOTIDE SEQUENCE</scope>
</reference>
<dbReference type="AlphaFoldDB" id="A0A383B273"/>
<sequence>MINLITRLSLVFGVFLVGTTGAWAFTLSNGTNSTQVNNLGEEYRLNSPIITYAFDESFLSFFGTEGVKAVEEAVGVFNGLPPVSQISTNYP</sequence>
<protein>
    <submittedName>
        <fullName evidence="1">Uncharacterized protein</fullName>
    </submittedName>
</protein>
<dbReference type="EMBL" id="UINC01196804">
    <property type="protein sequence ID" value="SVE13974.1"/>
    <property type="molecule type" value="Genomic_DNA"/>
</dbReference>
<feature type="non-terminal residue" evidence="1">
    <location>
        <position position="91"/>
    </location>
</feature>
<proteinExistence type="predicted"/>
<organism evidence="1">
    <name type="scientific">marine metagenome</name>
    <dbReference type="NCBI Taxonomy" id="408172"/>
    <lineage>
        <taxon>unclassified sequences</taxon>
        <taxon>metagenomes</taxon>
        <taxon>ecological metagenomes</taxon>
    </lineage>
</organism>
<accession>A0A383B273</accession>